<gene>
    <name evidence="4" type="ORF">I6U48_28000</name>
</gene>
<feature type="domain" description="PucR C-terminal helix-turn-helix" evidence="2">
    <location>
        <begin position="343"/>
        <end position="397"/>
    </location>
</feature>
<dbReference type="PANTHER" id="PTHR33744:SF1">
    <property type="entry name" value="DNA-BINDING TRANSCRIPTIONAL ACTIVATOR ADER"/>
    <property type="match status" value="1"/>
</dbReference>
<dbReference type="InterPro" id="IPR012914">
    <property type="entry name" value="PucR_dom"/>
</dbReference>
<keyword evidence="5" id="KW-1185">Reference proteome</keyword>
<dbReference type="Pfam" id="PF13556">
    <property type="entry name" value="HTH_30"/>
    <property type="match status" value="1"/>
</dbReference>
<dbReference type="Pfam" id="PF07905">
    <property type="entry name" value="PucR"/>
    <property type="match status" value="1"/>
</dbReference>
<accession>A0A949TQK7</accession>
<evidence type="ECO:0000313" key="4">
    <source>
        <dbReference type="EMBL" id="MBV7276720.1"/>
    </source>
</evidence>
<dbReference type="Proteomes" id="UP000694308">
    <property type="component" value="Unassembled WGS sequence"/>
</dbReference>
<feature type="domain" description="CdaR GGDEF-like" evidence="3">
    <location>
        <begin position="154"/>
        <end position="287"/>
    </location>
</feature>
<dbReference type="RefSeq" id="WP_218323800.1">
    <property type="nucleotide sequence ID" value="NZ_JAEEGC010000202.1"/>
</dbReference>
<evidence type="ECO:0000259" key="1">
    <source>
        <dbReference type="Pfam" id="PF07905"/>
    </source>
</evidence>
<evidence type="ECO:0000259" key="2">
    <source>
        <dbReference type="Pfam" id="PF13556"/>
    </source>
</evidence>
<proteinExistence type="predicted"/>
<dbReference type="Pfam" id="PF17853">
    <property type="entry name" value="GGDEF_2"/>
    <property type="match status" value="1"/>
</dbReference>
<dbReference type="EMBL" id="JAEEGC010000202">
    <property type="protein sequence ID" value="MBV7276720.1"/>
    <property type="molecule type" value="Genomic_DNA"/>
</dbReference>
<dbReference type="AlphaFoldDB" id="A0A949TQK7"/>
<dbReference type="InterPro" id="IPR051448">
    <property type="entry name" value="CdaR-like_regulators"/>
</dbReference>
<evidence type="ECO:0000313" key="5">
    <source>
        <dbReference type="Proteomes" id="UP000694308"/>
    </source>
</evidence>
<name>A0A949TQK7_9CLOT</name>
<protein>
    <submittedName>
        <fullName evidence="4">PucR family transcriptional regulator ligand-binding domain-containing protein</fullName>
    </submittedName>
</protein>
<reference evidence="4" key="1">
    <citation type="submission" date="2020-12" db="EMBL/GenBank/DDBJ databases">
        <title>Clostridium thailandense sp. nov., a novel acetogenic bacterium isolated from peat land soil in Thailand.</title>
        <authorList>
            <person name="Chaikitkaew S."/>
            <person name="Birkeland N.K."/>
        </authorList>
    </citation>
    <scope>NUCLEOTIDE SEQUENCE</scope>
    <source>
        <strain evidence="4">PL3</strain>
    </source>
</reference>
<evidence type="ECO:0000259" key="3">
    <source>
        <dbReference type="Pfam" id="PF17853"/>
    </source>
</evidence>
<feature type="domain" description="Purine catabolism PurC-like" evidence="1">
    <location>
        <begin position="7"/>
        <end position="126"/>
    </location>
</feature>
<dbReference type="InterPro" id="IPR041522">
    <property type="entry name" value="CdaR_GGDEF"/>
</dbReference>
<dbReference type="PANTHER" id="PTHR33744">
    <property type="entry name" value="CARBOHYDRATE DIACID REGULATOR"/>
    <property type="match status" value="1"/>
</dbReference>
<sequence length="409" mass="47436">MSVRVDQLLSLPELKDLKLVSGTKGINRIVRWVHIIENPEDVTECAQSDELVIITGVKILNSKDAFISLIKNLIDKKTAGLVVNVGKYVKEVPDFVKRLSDANDFPVLEFPWKVSLSEITRFICGDIVKRQLEEVSCQDLLMSVIFFNTITYEKFLERISAYGYSSLNSVRIIIVSIDNIQQYLNSKNAYDEQSVLHVRDTFLKAVNSSVWESSFRTISFLQNYSVVLLLINEKDRSTSLTATLESIRENNKKFLPEINVSIGVGDIHTEFSEIKKSYMEAEKALKVIKAHRELDKTIFYYDIGVYKLITEIQNISLFKEYYDSTIGKLKKYDEQNHTDFSKILYVFLKENGNYVQTSKKLYMHRNTLIYKITKIQELIKRDLSDASVRVEFYMGYLIKELNDFINYEK</sequence>
<organism evidence="4 5">
    <name type="scientific">Clostridium thailandense</name>
    <dbReference type="NCBI Taxonomy" id="2794346"/>
    <lineage>
        <taxon>Bacteria</taxon>
        <taxon>Bacillati</taxon>
        <taxon>Bacillota</taxon>
        <taxon>Clostridia</taxon>
        <taxon>Eubacteriales</taxon>
        <taxon>Clostridiaceae</taxon>
        <taxon>Clostridium</taxon>
    </lineage>
</organism>
<comment type="caution">
    <text evidence="4">The sequence shown here is derived from an EMBL/GenBank/DDBJ whole genome shotgun (WGS) entry which is preliminary data.</text>
</comment>
<dbReference type="InterPro" id="IPR025736">
    <property type="entry name" value="PucR_C-HTH_dom"/>
</dbReference>